<dbReference type="EMBL" id="FOCT01000019">
    <property type="protein sequence ID" value="SEO37938.1"/>
    <property type="molecule type" value="Genomic_DNA"/>
</dbReference>
<evidence type="ECO:0000313" key="1">
    <source>
        <dbReference type="EMBL" id="SEO37938.1"/>
    </source>
</evidence>
<accession>A0A1H8P8H9</accession>
<reference evidence="1 2" key="1">
    <citation type="submission" date="2016-10" db="EMBL/GenBank/DDBJ databases">
        <authorList>
            <person name="de Groot N.N."/>
        </authorList>
    </citation>
    <scope>NUCLEOTIDE SEQUENCE [LARGE SCALE GENOMIC DNA]</scope>
    <source>
        <strain evidence="1 2">Nl18</strain>
    </source>
</reference>
<proteinExistence type="predicted"/>
<evidence type="ECO:0000313" key="2">
    <source>
        <dbReference type="Proteomes" id="UP000183898"/>
    </source>
</evidence>
<dbReference type="AlphaFoldDB" id="A0A1H8P8H9"/>
<name>A0A1H8P8H9_9PROT</name>
<organism evidence="1 2">
    <name type="scientific">Nitrosospira multiformis</name>
    <dbReference type="NCBI Taxonomy" id="1231"/>
    <lineage>
        <taxon>Bacteria</taxon>
        <taxon>Pseudomonadati</taxon>
        <taxon>Pseudomonadota</taxon>
        <taxon>Betaproteobacteria</taxon>
        <taxon>Nitrosomonadales</taxon>
        <taxon>Nitrosomonadaceae</taxon>
        <taxon>Nitrosospira</taxon>
    </lineage>
</organism>
<protein>
    <submittedName>
        <fullName evidence="1">Uncharacterized protein</fullName>
    </submittedName>
</protein>
<dbReference type="Proteomes" id="UP000183898">
    <property type="component" value="Unassembled WGS sequence"/>
</dbReference>
<sequence length="110" mass="12012">MPATCSLISGRISFPTLIEPTSMTGRSVSQEGKHKLPGQIALGVPLTEGNRRNSAQYNTVSCSLWSVSLAREAILPRMLQLMTSTQLFQKPPESSCRARKYLFEISVGAV</sequence>
<gene>
    <name evidence="1" type="ORF">SAMN05216404_11943</name>
</gene>